<comment type="caution">
    <text evidence="2">The sequence shown here is derived from an EMBL/GenBank/DDBJ whole genome shotgun (WGS) entry which is preliminary data.</text>
</comment>
<proteinExistence type="predicted"/>
<organism evidence="2 3">
    <name type="scientific">[Myrmecia] bisecta</name>
    <dbReference type="NCBI Taxonomy" id="41462"/>
    <lineage>
        <taxon>Eukaryota</taxon>
        <taxon>Viridiplantae</taxon>
        <taxon>Chlorophyta</taxon>
        <taxon>core chlorophytes</taxon>
        <taxon>Trebouxiophyceae</taxon>
        <taxon>Trebouxiales</taxon>
        <taxon>Trebouxiaceae</taxon>
        <taxon>Myrmecia</taxon>
    </lineage>
</organism>
<dbReference type="Proteomes" id="UP001489004">
    <property type="component" value="Unassembled WGS sequence"/>
</dbReference>
<reference evidence="2 3" key="1">
    <citation type="journal article" date="2024" name="Nat. Commun.">
        <title>Phylogenomics reveals the evolutionary origins of lichenization in chlorophyte algae.</title>
        <authorList>
            <person name="Puginier C."/>
            <person name="Libourel C."/>
            <person name="Otte J."/>
            <person name="Skaloud P."/>
            <person name="Haon M."/>
            <person name="Grisel S."/>
            <person name="Petersen M."/>
            <person name="Berrin J.G."/>
            <person name="Delaux P.M."/>
            <person name="Dal Grande F."/>
            <person name="Keller J."/>
        </authorList>
    </citation>
    <scope>NUCLEOTIDE SEQUENCE [LARGE SCALE GENOMIC DNA]</scope>
    <source>
        <strain evidence="2 3">SAG 2043</strain>
    </source>
</reference>
<dbReference type="AlphaFoldDB" id="A0AAW1PWT6"/>
<gene>
    <name evidence="2" type="ORF">WJX72_010732</name>
</gene>
<evidence type="ECO:0000256" key="1">
    <source>
        <dbReference type="SAM" id="MobiDB-lite"/>
    </source>
</evidence>
<feature type="compositionally biased region" description="Low complexity" evidence="1">
    <location>
        <begin position="333"/>
        <end position="345"/>
    </location>
</feature>
<feature type="compositionally biased region" description="Basic and acidic residues" evidence="1">
    <location>
        <begin position="346"/>
        <end position="357"/>
    </location>
</feature>
<feature type="region of interest" description="Disordered" evidence="1">
    <location>
        <begin position="329"/>
        <end position="357"/>
    </location>
</feature>
<evidence type="ECO:0000313" key="3">
    <source>
        <dbReference type="Proteomes" id="UP001489004"/>
    </source>
</evidence>
<name>A0AAW1PWT6_9CHLO</name>
<keyword evidence="3" id="KW-1185">Reference proteome</keyword>
<evidence type="ECO:0000313" key="2">
    <source>
        <dbReference type="EMBL" id="KAK9813212.1"/>
    </source>
</evidence>
<dbReference type="EMBL" id="JALJOR010000008">
    <property type="protein sequence ID" value="KAK9813212.1"/>
    <property type="molecule type" value="Genomic_DNA"/>
</dbReference>
<protein>
    <submittedName>
        <fullName evidence="2">Uncharacterized protein</fullName>
    </submittedName>
</protein>
<accession>A0AAW1PWT6</accession>
<sequence>MKEITNPQAPLANRRIGVRNLNGRVMRALAVQLSGISLMLQHLGGDVLVDDAACELHDSLDHINPQEAMESLNLTLKPFSECAWAQESRADLAAMLAGLPPAPPRNLPKALLTLEALLAMLQEGPFTADTAHSRPINVAAATQFLKADGLPSVISRLCRMTGGVHCDHLPSHVESMSPEALRPSFDIPPDELWLGVDQLPQLPGALEEHAQNMRLPAHKTRCTRLRDAFWRINSLDDFKRLSPPALMHCLRERASGAPAIQNWTDVVLGRRKDLDPPTGARYGTMQLLLALSLDKEGFSLLMGQTTPANPKNKSPGAAVRDAVLKALGDDQDPSASQAAAALIEKASQHDSSFRAGQ</sequence>